<name>A0A1W2TP25_ROSNE</name>
<proteinExistence type="inferred from homology"/>
<keyword evidence="4" id="KW-0788">Thiol protease</keyword>
<feature type="region of interest" description="Disordered" evidence="5">
    <location>
        <begin position="74"/>
        <end position="96"/>
    </location>
</feature>
<dbReference type="GO" id="GO:0005634">
    <property type="term" value="C:nucleus"/>
    <property type="evidence" value="ECO:0007669"/>
    <property type="project" value="TreeGrafter"/>
</dbReference>
<dbReference type="OMA" id="YPSHMEG"/>
<evidence type="ECO:0000313" key="8">
    <source>
        <dbReference type="Proteomes" id="UP000054516"/>
    </source>
</evidence>
<dbReference type="PANTHER" id="PTHR12606:SF141">
    <property type="entry name" value="GH15225P-RELATED"/>
    <property type="match status" value="1"/>
</dbReference>
<dbReference type="SUPFAM" id="SSF54001">
    <property type="entry name" value="Cysteine proteinases"/>
    <property type="match status" value="1"/>
</dbReference>
<evidence type="ECO:0000313" key="7">
    <source>
        <dbReference type="EMBL" id="GAP90143.2"/>
    </source>
</evidence>
<dbReference type="Proteomes" id="UP000054516">
    <property type="component" value="Unassembled WGS sequence"/>
</dbReference>
<keyword evidence="3" id="KW-0378">Hydrolase</keyword>
<dbReference type="OrthoDB" id="1939479at2759"/>
<dbReference type="PROSITE" id="PS50600">
    <property type="entry name" value="ULP_PROTEASE"/>
    <property type="match status" value="1"/>
</dbReference>
<dbReference type="GO" id="GO:0006508">
    <property type="term" value="P:proteolysis"/>
    <property type="evidence" value="ECO:0007669"/>
    <property type="project" value="UniProtKB-KW"/>
</dbReference>
<sequence>MPGNWPSWADEPDPVDEPNAIPAFAAPPNVQANEPADAPDHAQGNIFTLFGGWSANFLSSIRFIFVRAPEQPEQAAQPVQPAQPAQPAAPTQPALPTQPTVLVQPLTTNDVATTSTPRETQATENSRLHAPKRPRFGGESSYQGSFQRYGSAQSLAYRPTSLGPNHSLFHLPRDPRARRHFVSGGRVLSVPNRRLVPTRQLPYAPREKKEHDPNFNYAGHFSVDATLDFDSDDDETPGSPMDIDLPESAGLHKREPISAPQLFITDQTRSQLTSNEYTPTASDATEAILEQQRIDRTNAEPKTKLDSATAAARRAVKLFPNDSPTAKGRMGQPAKGNTVLETRIPGSSTSTAPVVERPRHKVTIASSSRNNSTPQQTEITRYNDVLEFFPNDVVHSLPGLGEQRLPADARKVEHLRREFMERVRREEIESQNAALRELGLRRPKSSLICELDRHWVNRASDAPRFGHFDPSVVHPDAVGLKPRDFAKLVPPTAWLNDDCVHSTLCCLAAYVNKQANVKPKVDPPKCVAISSLYWDAFCGEYKKLYPRPFSRKWNMTPSNFLDIDTVLIPVNLGAHWTLIVIRPSRRTVSYMDSFHCRNEVQLQHAYTWLQLFLDDRFVADDWHTQEFGAPRQTNAWDCGMFVITNAMCLALGISPMCYNEDKMPIQRQRIAAMLLNGGFHGEFDLSHL</sequence>
<feature type="region of interest" description="Disordered" evidence="5">
    <location>
        <begin position="1"/>
        <end position="39"/>
    </location>
</feature>
<dbReference type="STRING" id="77044.A0A1W2TP25"/>
<organism evidence="7">
    <name type="scientific">Rosellinia necatrix</name>
    <name type="common">White root-rot fungus</name>
    <dbReference type="NCBI Taxonomy" id="77044"/>
    <lineage>
        <taxon>Eukaryota</taxon>
        <taxon>Fungi</taxon>
        <taxon>Dikarya</taxon>
        <taxon>Ascomycota</taxon>
        <taxon>Pezizomycotina</taxon>
        <taxon>Sordariomycetes</taxon>
        <taxon>Xylariomycetidae</taxon>
        <taxon>Xylariales</taxon>
        <taxon>Xylariaceae</taxon>
        <taxon>Rosellinia</taxon>
    </lineage>
</organism>
<feature type="compositionally biased region" description="Polar residues" evidence="5">
    <location>
        <begin position="108"/>
        <end position="125"/>
    </location>
</feature>
<gene>
    <name evidence="7" type="ORF">SAMD00023353_0204110</name>
</gene>
<dbReference type="PANTHER" id="PTHR12606">
    <property type="entry name" value="SENTRIN/SUMO-SPECIFIC PROTEASE"/>
    <property type="match status" value="1"/>
</dbReference>
<evidence type="ECO:0000256" key="3">
    <source>
        <dbReference type="ARBA" id="ARBA00022801"/>
    </source>
</evidence>
<feature type="region of interest" description="Disordered" evidence="5">
    <location>
        <begin position="320"/>
        <end position="355"/>
    </location>
</feature>
<protein>
    <submittedName>
        <fullName evidence="7">Putative ulp1 protease family protein</fullName>
    </submittedName>
</protein>
<keyword evidence="2 7" id="KW-0645">Protease</keyword>
<dbReference type="GO" id="GO:0016926">
    <property type="term" value="P:protein desumoylation"/>
    <property type="evidence" value="ECO:0007669"/>
    <property type="project" value="TreeGrafter"/>
</dbReference>
<feature type="domain" description="Ubiquitin-like protease family profile" evidence="6">
    <location>
        <begin position="478"/>
        <end position="649"/>
    </location>
</feature>
<dbReference type="InterPro" id="IPR003653">
    <property type="entry name" value="Peptidase_C48_C"/>
</dbReference>
<evidence type="ECO:0000259" key="6">
    <source>
        <dbReference type="PROSITE" id="PS50600"/>
    </source>
</evidence>
<feature type="region of interest" description="Disordered" evidence="5">
    <location>
        <begin position="108"/>
        <end position="143"/>
    </location>
</feature>
<evidence type="ECO:0000256" key="1">
    <source>
        <dbReference type="ARBA" id="ARBA00005234"/>
    </source>
</evidence>
<keyword evidence="8" id="KW-1185">Reference proteome</keyword>
<reference evidence="7" key="1">
    <citation type="submission" date="2016-03" db="EMBL/GenBank/DDBJ databases">
        <title>Draft genome sequence of Rosellinia necatrix.</title>
        <authorList>
            <person name="Kanematsu S."/>
        </authorList>
    </citation>
    <scope>NUCLEOTIDE SEQUENCE [LARGE SCALE GENOMIC DNA]</scope>
    <source>
        <strain evidence="7">W97</strain>
    </source>
</reference>
<dbReference type="InterPro" id="IPR038765">
    <property type="entry name" value="Papain-like_cys_pep_sf"/>
</dbReference>
<feature type="compositionally biased region" description="Low complexity" evidence="5">
    <location>
        <begin position="18"/>
        <end position="29"/>
    </location>
</feature>
<dbReference type="Pfam" id="PF02902">
    <property type="entry name" value="Peptidase_C48"/>
    <property type="match status" value="1"/>
</dbReference>
<evidence type="ECO:0000256" key="2">
    <source>
        <dbReference type="ARBA" id="ARBA00022670"/>
    </source>
</evidence>
<dbReference type="Gene3D" id="3.40.395.10">
    <property type="entry name" value="Adenoviral Proteinase, Chain A"/>
    <property type="match status" value="1"/>
</dbReference>
<dbReference type="AlphaFoldDB" id="A0A1W2TP25"/>
<dbReference type="GO" id="GO:0016929">
    <property type="term" value="F:deSUMOylase activity"/>
    <property type="evidence" value="ECO:0007669"/>
    <property type="project" value="TreeGrafter"/>
</dbReference>
<evidence type="ECO:0000256" key="5">
    <source>
        <dbReference type="SAM" id="MobiDB-lite"/>
    </source>
</evidence>
<comment type="similarity">
    <text evidence="1">Belongs to the peptidase C48 family.</text>
</comment>
<accession>A0A1W2TP25</accession>
<dbReference type="EMBL" id="DF977447">
    <property type="protein sequence ID" value="GAP90143.2"/>
    <property type="molecule type" value="Genomic_DNA"/>
</dbReference>
<evidence type="ECO:0000256" key="4">
    <source>
        <dbReference type="ARBA" id="ARBA00022807"/>
    </source>
</evidence>